<evidence type="ECO:0000313" key="2">
    <source>
        <dbReference type="Proteomes" id="UP000010312"/>
    </source>
</evidence>
<sequence length="59" mass="7191">MISSPFKLFYYQQKNYTIFESRIQYFSLTLALISYHKSDLTSNNYVLLKSFTLLYFRPF</sequence>
<dbReference type="Proteomes" id="UP000010312">
    <property type="component" value="Unassembled WGS sequence"/>
</dbReference>
<comment type="caution">
    <text evidence="1">The sequence shown here is derived from an EMBL/GenBank/DDBJ whole genome shotgun (WGS) entry which is preliminary data.</text>
</comment>
<protein>
    <submittedName>
        <fullName evidence="1">Uncharacterized protein</fullName>
    </submittedName>
</protein>
<evidence type="ECO:0000313" key="1">
    <source>
        <dbReference type="EMBL" id="EJG87515.1"/>
    </source>
</evidence>
<name>J1SCY0_9STRE</name>
<dbReference type="AlphaFoldDB" id="J1SCY0"/>
<dbReference type="EMBL" id="ALCH01000004">
    <property type="protein sequence ID" value="EJG87515.1"/>
    <property type="molecule type" value="Genomic_DNA"/>
</dbReference>
<gene>
    <name evidence="1" type="ORF">SPAR10_1088</name>
</gene>
<proteinExistence type="predicted"/>
<accession>J1SCY0</accession>
<organism evidence="1 2">
    <name type="scientific">Streptococcus infantis SPAR10</name>
    <dbReference type="NCBI Taxonomy" id="1159208"/>
    <lineage>
        <taxon>Bacteria</taxon>
        <taxon>Bacillati</taxon>
        <taxon>Bacillota</taxon>
        <taxon>Bacilli</taxon>
        <taxon>Lactobacillales</taxon>
        <taxon>Streptococcaceae</taxon>
        <taxon>Streptococcus</taxon>
    </lineage>
</organism>
<reference evidence="1 2" key="1">
    <citation type="submission" date="2012-05" db="EMBL/GenBank/DDBJ databases">
        <title>Genomic Sequence of Streptococcus mitis SPAR10.</title>
        <authorList>
            <person name="Chancey S."/>
            <person name="Kumar N."/>
            <person name="Sengamalay N."/>
            <person name="Matthews C."/>
            <person name="Hine E."/>
            <person name="Pallavajjal A."/>
            <person name="Abolude O."/>
            <person name="Daugherty S.C."/>
            <person name="Parankush S.P."/>
            <person name="Sadzewicz L."/>
            <person name="Tallon L.J."/>
            <person name="Farley M.M."/>
            <person name="Baughman W."/>
            <person name="McGee L."/>
            <person name="Stephens D.S."/>
            <person name="Tettelin H."/>
        </authorList>
    </citation>
    <scope>NUCLEOTIDE SEQUENCE [LARGE SCALE GENOMIC DNA]</scope>
    <source>
        <strain evidence="1 2">SPAR10</strain>
    </source>
</reference>
<dbReference type="PATRIC" id="fig|1159208.3.peg.1024"/>